<sequence>MEKTYDRMSWTFISAVMRKFGFSKIWIDIVWNLISNEKVSGQRINTNKSFFVVAPNTKASRINRIRNSTGFMDKNFPFTYLGCPIYVGRKRICYFDDMVAKIVKRLGRWKGKMLSYGGKVVLIKNVIHTLSAMSPPKTTLKLIEKHFARFLWGSVDGKDNYH</sequence>
<proteinExistence type="predicted"/>
<reference evidence="2" key="2">
    <citation type="submission" date="2025-08" db="UniProtKB">
        <authorList>
            <consortium name="RefSeq"/>
        </authorList>
    </citation>
    <scope>IDENTIFICATION</scope>
    <source>
        <tissue evidence="2">Leaf</tissue>
    </source>
</reference>
<evidence type="ECO:0000313" key="2">
    <source>
        <dbReference type="RefSeq" id="XP_075078004.1"/>
    </source>
</evidence>
<accession>A0AC58RZ33</accession>
<gene>
    <name evidence="2" type="primary">LOC142164261</name>
</gene>
<dbReference type="RefSeq" id="XP_075078004.1">
    <property type="nucleotide sequence ID" value="XM_075221903.1"/>
</dbReference>
<name>A0AC58RZ33_TOBAC</name>
<evidence type="ECO:0000313" key="1">
    <source>
        <dbReference type="Proteomes" id="UP000790787"/>
    </source>
</evidence>
<reference evidence="1" key="1">
    <citation type="journal article" date="2014" name="Nat. Commun.">
        <title>The tobacco genome sequence and its comparison with those of tomato and potato.</title>
        <authorList>
            <person name="Sierro N."/>
            <person name="Battey J.N."/>
            <person name="Ouadi S."/>
            <person name="Bakaher N."/>
            <person name="Bovet L."/>
            <person name="Willig A."/>
            <person name="Goepfert S."/>
            <person name="Peitsch M.C."/>
            <person name="Ivanov N.V."/>
        </authorList>
    </citation>
    <scope>NUCLEOTIDE SEQUENCE [LARGE SCALE GENOMIC DNA]</scope>
</reference>
<protein>
    <submittedName>
        <fullName evidence="2">Uncharacterized protein LOC142164261</fullName>
    </submittedName>
</protein>
<dbReference type="Proteomes" id="UP000790787">
    <property type="component" value="Chromosome 1"/>
</dbReference>
<organism evidence="1 2">
    <name type="scientific">Nicotiana tabacum</name>
    <name type="common">Common tobacco</name>
    <dbReference type="NCBI Taxonomy" id="4097"/>
    <lineage>
        <taxon>Eukaryota</taxon>
        <taxon>Viridiplantae</taxon>
        <taxon>Streptophyta</taxon>
        <taxon>Embryophyta</taxon>
        <taxon>Tracheophyta</taxon>
        <taxon>Spermatophyta</taxon>
        <taxon>Magnoliopsida</taxon>
        <taxon>eudicotyledons</taxon>
        <taxon>Gunneridae</taxon>
        <taxon>Pentapetalae</taxon>
        <taxon>asterids</taxon>
        <taxon>lamiids</taxon>
        <taxon>Solanales</taxon>
        <taxon>Solanaceae</taxon>
        <taxon>Nicotianoideae</taxon>
        <taxon>Nicotianeae</taxon>
        <taxon>Nicotiana</taxon>
    </lineage>
</organism>
<keyword evidence="1" id="KW-1185">Reference proteome</keyword>